<dbReference type="AlphaFoldDB" id="A0A060VTR0"/>
<organism evidence="5 6">
    <name type="scientific">Oncorhynchus mykiss</name>
    <name type="common">Rainbow trout</name>
    <name type="synonym">Salmo gairdneri</name>
    <dbReference type="NCBI Taxonomy" id="8022"/>
    <lineage>
        <taxon>Eukaryota</taxon>
        <taxon>Metazoa</taxon>
        <taxon>Chordata</taxon>
        <taxon>Craniata</taxon>
        <taxon>Vertebrata</taxon>
        <taxon>Euteleostomi</taxon>
        <taxon>Actinopterygii</taxon>
        <taxon>Neopterygii</taxon>
        <taxon>Teleostei</taxon>
        <taxon>Protacanthopterygii</taxon>
        <taxon>Salmoniformes</taxon>
        <taxon>Salmonidae</taxon>
        <taxon>Salmoninae</taxon>
        <taxon>Oncorhynchus</taxon>
    </lineage>
</organism>
<dbReference type="PANTHER" id="PTHR14002">
    <property type="entry name" value="ENDOGLIN/TGF-BETA RECEPTOR TYPE III"/>
    <property type="match status" value="1"/>
</dbReference>
<evidence type="ECO:0000256" key="3">
    <source>
        <dbReference type="SAM" id="SignalP"/>
    </source>
</evidence>
<protein>
    <recommendedName>
        <fullName evidence="4">ZP domain-containing protein</fullName>
    </recommendedName>
</protein>
<dbReference type="PANTHER" id="PTHR14002:SF10">
    <property type="entry name" value="ZONA PELLUCIDA-LIKE DOMAIN-CONTAINING PROTEIN 1-RELATED"/>
    <property type="match status" value="1"/>
</dbReference>
<reference evidence="5" key="1">
    <citation type="journal article" date="2014" name="Nat. Commun.">
        <title>The rainbow trout genome provides novel insights into evolution after whole-genome duplication in vertebrates.</title>
        <authorList>
            <person name="Berthelot C."/>
            <person name="Brunet F."/>
            <person name="Chalopin D."/>
            <person name="Juanchich A."/>
            <person name="Bernard M."/>
            <person name="Noel B."/>
            <person name="Bento P."/>
            <person name="Da Silva C."/>
            <person name="Labadie K."/>
            <person name="Alberti A."/>
            <person name="Aury J.M."/>
            <person name="Louis A."/>
            <person name="Dehais P."/>
            <person name="Bardou P."/>
            <person name="Montfort J."/>
            <person name="Klopp C."/>
            <person name="Cabau C."/>
            <person name="Gaspin C."/>
            <person name="Thorgaard G.H."/>
            <person name="Boussaha M."/>
            <person name="Quillet E."/>
            <person name="Guyomard R."/>
            <person name="Galiana D."/>
            <person name="Bobe J."/>
            <person name="Volff J.N."/>
            <person name="Genet C."/>
            <person name="Wincker P."/>
            <person name="Jaillon O."/>
            <person name="Roest Crollius H."/>
            <person name="Guiguen Y."/>
        </authorList>
    </citation>
    <scope>NUCLEOTIDE SEQUENCE [LARGE SCALE GENOMIC DNA]</scope>
</reference>
<keyword evidence="1 3" id="KW-0732">Signal</keyword>
<sequence>MWRALMYQLALIPLVQAQNDYCRTHRTFREPANTDINVYCGTNRMELHILLCPVYFGGYNETLMSLNAQYFKGECRGTPDWTVDPPILKYNFSITEEAVSACNNKIKITQEVGSGLFADFSSVQFVNISGMINSLDPSAGTITYRQEMIYKFSCRYPLQYLVNNTEMTVSGVSLAVKDSNGSFISTLSMMLYSDRFYTTQLKVPEGGLTLKTRIFVEVKATNLTGRFNVLLDRCYATTSPYPVNSTYYDLFVGCNRDGQTVMGVNGQQQEARFSFEAFRFVQHKNRTLSTFYLHCSTRLCERSVCTSLQQNCTDISSRRKREVQDTSVSDTATVSSGPIRTQVDNGKQQPLTLMTIIHISIHLCFSIQ</sequence>
<accession>A0A060VTR0</accession>
<keyword evidence="2" id="KW-1015">Disulfide bond</keyword>
<feature type="domain" description="ZP" evidence="4">
    <location>
        <begin position="39"/>
        <end position="319"/>
    </location>
</feature>
<dbReference type="PROSITE" id="PS51034">
    <property type="entry name" value="ZP_2"/>
    <property type="match status" value="1"/>
</dbReference>
<dbReference type="PaxDb" id="8022-A0A060VTR0"/>
<evidence type="ECO:0000313" key="6">
    <source>
        <dbReference type="Proteomes" id="UP000193380"/>
    </source>
</evidence>
<dbReference type="SMART" id="SM00241">
    <property type="entry name" value="ZP"/>
    <property type="match status" value="1"/>
</dbReference>
<evidence type="ECO:0000256" key="1">
    <source>
        <dbReference type="ARBA" id="ARBA00022729"/>
    </source>
</evidence>
<reference evidence="5" key="2">
    <citation type="submission" date="2014-03" db="EMBL/GenBank/DDBJ databases">
        <authorList>
            <person name="Genoscope - CEA"/>
        </authorList>
    </citation>
    <scope>NUCLEOTIDE SEQUENCE</scope>
</reference>
<gene>
    <name evidence="5" type="ORF">GSONMT00077566001</name>
</gene>
<feature type="chain" id="PRO_5001589145" description="ZP domain-containing protein" evidence="3">
    <location>
        <begin position="18"/>
        <end position="368"/>
    </location>
</feature>
<dbReference type="InterPro" id="IPR042235">
    <property type="entry name" value="ZP-C_dom"/>
</dbReference>
<dbReference type="Proteomes" id="UP000193380">
    <property type="component" value="Unassembled WGS sequence"/>
</dbReference>
<feature type="signal peptide" evidence="3">
    <location>
        <begin position="1"/>
        <end position="17"/>
    </location>
</feature>
<dbReference type="Pfam" id="PF00100">
    <property type="entry name" value="Zona_pellucida"/>
    <property type="match status" value="1"/>
</dbReference>
<evidence type="ECO:0000256" key="2">
    <source>
        <dbReference type="ARBA" id="ARBA00023157"/>
    </source>
</evidence>
<evidence type="ECO:0000259" key="4">
    <source>
        <dbReference type="PROSITE" id="PS51034"/>
    </source>
</evidence>
<dbReference type="InterPro" id="IPR055355">
    <property type="entry name" value="ZP-C"/>
</dbReference>
<proteinExistence type="predicted"/>
<dbReference type="EMBL" id="FR904302">
    <property type="protein sequence ID" value="CDQ58348.1"/>
    <property type="molecule type" value="Genomic_DNA"/>
</dbReference>
<dbReference type="Gene3D" id="2.60.40.4100">
    <property type="entry name" value="Zona pellucida, ZP-C domain"/>
    <property type="match status" value="1"/>
</dbReference>
<evidence type="ECO:0000313" key="5">
    <source>
        <dbReference type="EMBL" id="CDQ58348.1"/>
    </source>
</evidence>
<name>A0A060VTR0_ONCMY</name>
<dbReference type="InterPro" id="IPR001507">
    <property type="entry name" value="ZP_dom"/>
</dbReference>